<evidence type="ECO:0000313" key="2">
    <source>
        <dbReference type="EMBL" id="CBK88378.1"/>
    </source>
</evidence>
<keyword evidence="1" id="KW-1133">Transmembrane helix</keyword>
<evidence type="ECO:0000256" key="1">
    <source>
        <dbReference type="SAM" id="Phobius"/>
    </source>
</evidence>
<gene>
    <name evidence="2" type="ORF">EC1_07710</name>
</gene>
<accession>D4JDV6</accession>
<proteinExistence type="predicted"/>
<keyword evidence="1" id="KW-0472">Membrane</keyword>
<feature type="transmembrane region" description="Helical" evidence="1">
    <location>
        <begin position="115"/>
        <end position="137"/>
    </location>
</feature>
<reference evidence="2 3" key="2">
    <citation type="submission" date="2010-03" db="EMBL/GenBank/DDBJ databases">
        <authorList>
            <person name="Pajon A."/>
        </authorList>
    </citation>
    <scope>NUCLEOTIDE SEQUENCE [LARGE SCALE GENOMIC DNA]</scope>
    <source>
        <strain evidence="2 3">T2-87</strain>
    </source>
</reference>
<dbReference type="Proteomes" id="UP000008801">
    <property type="component" value="Chromosome"/>
</dbReference>
<keyword evidence="1" id="KW-0812">Transmembrane</keyword>
<dbReference type="AlphaFoldDB" id="D4JDV6"/>
<dbReference type="STRING" id="717960.EC1_07710"/>
<organism evidence="2 3">
    <name type="scientific">Faecalitalea cylindroides T2-87</name>
    <dbReference type="NCBI Taxonomy" id="717960"/>
    <lineage>
        <taxon>Bacteria</taxon>
        <taxon>Bacillati</taxon>
        <taxon>Bacillota</taxon>
        <taxon>Erysipelotrichia</taxon>
        <taxon>Erysipelotrichales</taxon>
        <taxon>Erysipelotrichaceae</taxon>
        <taxon>Faecalitalea</taxon>
    </lineage>
</organism>
<evidence type="ECO:0000313" key="3">
    <source>
        <dbReference type="Proteomes" id="UP000008801"/>
    </source>
</evidence>
<protein>
    <submittedName>
        <fullName evidence="2">Uncharacterized protein</fullName>
    </submittedName>
</protein>
<feature type="transmembrane region" description="Helical" evidence="1">
    <location>
        <begin position="42"/>
        <end position="66"/>
    </location>
</feature>
<feature type="transmembrane region" description="Helical" evidence="1">
    <location>
        <begin position="86"/>
        <end position="109"/>
    </location>
</feature>
<dbReference type="EMBL" id="FP929041">
    <property type="protein sequence ID" value="CBK88378.1"/>
    <property type="molecule type" value="Genomic_DNA"/>
</dbReference>
<sequence>MLYIPLDFSIQLAAKVSLGIFFSLLSCILLLIPVHMLLPYPIYYDAAFVIGALLASLVVNFLALLIDGIHPKINWEDETSAIKQNLNVVFEFLASWAIVVILCVPFFLFNIFDYLIYYTIFVSIVFVILIAIMYIFGPKIILRSLKKGS</sequence>
<reference evidence="2 3" key="1">
    <citation type="submission" date="2010-03" db="EMBL/GenBank/DDBJ databases">
        <title>The genome sequence of Eubacterium cylindroides T2-87.</title>
        <authorList>
            <consortium name="metaHIT consortium -- http://www.metahit.eu/"/>
            <person name="Pajon A."/>
            <person name="Turner K."/>
            <person name="Parkhill J."/>
            <person name="Duncan S."/>
            <person name="Flint H."/>
        </authorList>
    </citation>
    <scope>NUCLEOTIDE SEQUENCE [LARGE SCALE GENOMIC DNA]</scope>
    <source>
        <strain evidence="2 3">T2-87</strain>
    </source>
</reference>
<feature type="transmembrane region" description="Helical" evidence="1">
    <location>
        <begin position="12"/>
        <end position="36"/>
    </location>
</feature>
<dbReference type="KEGG" id="euc:EC1_07710"/>
<dbReference type="HOGENOM" id="CLU_1746902_0_0_9"/>
<name>D4JDV6_9FIRM</name>